<proteinExistence type="predicted"/>
<dbReference type="EMBL" id="CM024807">
    <property type="protein sequence ID" value="KAG8008079.1"/>
    <property type="molecule type" value="Genomic_DNA"/>
</dbReference>
<gene>
    <name evidence="1" type="ORF">GBF38_003833</name>
</gene>
<keyword evidence="2" id="KW-1185">Reference proteome</keyword>
<organism evidence="1 2">
    <name type="scientific">Nibea albiflora</name>
    <name type="common">Yellow drum</name>
    <name type="synonym">Corvina albiflora</name>
    <dbReference type="NCBI Taxonomy" id="240163"/>
    <lineage>
        <taxon>Eukaryota</taxon>
        <taxon>Metazoa</taxon>
        <taxon>Chordata</taxon>
        <taxon>Craniata</taxon>
        <taxon>Vertebrata</taxon>
        <taxon>Euteleostomi</taxon>
        <taxon>Actinopterygii</taxon>
        <taxon>Neopterygii</taxon>
        <taxon>Teleostei</taxon>
        <taxon>Neoteleostei</taxon>
        <taxon>Acanthomorphata</taxon>
        <taxon>Eupercaria</taxon>
        <taxon>Sciaenidae</taxon>
        <taxon>Nibea</taxon>
    </lineage>
</organism>
<accession>A0ACB7F1L2</accession>
<sequence>MPLRRSKRAITNRVDRSNNVSDSIDEGKENVQEEKGVFASLICETPVTIFQEPKSNADAPKKSVVYVCRLQAPACESVHEKWSLEPYGVQGYWGYVFKYGTGELWLYQRNEGETVEPLSAVGMLSSNDWAVLRLVMPNHSTVIGLSEYTRDQEVAVAAKQPEWRPRPRLSKRSGNREPVPPAAGSYEPLSGHPGREDLRSALSWRVLILTAAYFRH</sequence>
<name>A0ACB7F1L2_NIBAL</name>
<dbReference type="Proteomes" id="UP000805704">
    <property type="component" value="Chromosome 19"/>
</dbReference>
<protein>
    <submittedName>
        <fullName evidence="1">Uncharacterized protein</fullName>
    </submittedName>
</protein>
<comment type="caution">
    <text evidence="1">The sequence shown here is derived from an EMBL/GenBank/DDBJ whole genome shotgun (WGS) entry which is preliminary data.</text>
</comment>
<evidence type="ECO:0000313" key="1">
    <source>
        <dbReference type="EMBL" id="KAG8008079.1"/>
    </source>
</evidence>
<evidence type="ECO:0000313" key="2">
    <source>
        <dbReference type="Proteomes" id="UP000805704"/>
    </source>
</evidence>
<reference evidence="1" key="1">
    <citation type="submission" date="2020-04" db="EMBL/GenBank/DDBJ databases">
        <title>A chromosome-scale assembly and high-density genetic map of the yellow drum (Nibea albiflora) genome.</title>
        <authorList>
            <person name="Xu D."/>
            <person name="Zhang W."/>
            <person name="Chen R."/>
            <person name="Tan P."/>
            <person name="Wang L."/>
            <person name="Song H."/>
            <person name="Tian L."/>
            <person name="Zhu Q."/>
            <person name="Wang B."/>
        </authorList>
    </citation>
    <scope>NUCLEOTIDE SEQUENCE</scope>
    <source>
        <strain evidence="1">ZJHYS-2018</strain>
    </source>
</reference>